<dbReference type="EMBL" id="PFQS01000040">
    <property type="protein sequence ID" value="PJC68974.1"/>
    <property type="molecule type" value="Genomic_DNA"/>
</dbReference>
<accession>A0A2M8G7B2</accession>
<evidence type="ECO:0000313" key="2">
    <source>
        <dbReference type="Proteomes" id="UP000229438"/>
    </source>
</evidence>
<reference evidence="2" key="1">
    <citation type="submission" date="2017-09" db="EMBL/GenBank/DDBJ databases">
        <title>Depth-based differentiation of microbial function through sediment-hosted aquifers and enrichment of novel symbionts in the deep terrestrial subsurface.</title>
        <authorList>
            <person name="Probst A.J."/>
            <person name="Ladd B."/>
            <person name="Jarett J.K."/>
            <person name="Geller-Mcgrath D.E."/>
            <person name="Sieber C.M.K."/>
            <person name="Emerson J.B."/>
            <person name="Anantharaman K."/>
            <person name="Thomas B.C."/>
            <person name="Malmstrom R."/>
            <person name="Stieglmeier M."/>
            <person name="Klingl A."/>
            <person name="Woyke T."/>
            <person name="Ryan C.M."/>
            <person name="Banfield J.F."/>
        </authorList>
    </citation>
    <scope>NUCLEOTIDE SEQUENCE [LARGE SCALE GENOMIC DNA]</scope>
</reference>
<dbReference type="AlphaFoldDB" id="A0A2M8G7B2"/>
<comment type="caution">
    <text evidence="1">The sequence shown here is derived from an EMBL/GenBank/DDBJ whole genome shotgun (WGS) entry which is preliminary data.</text>
</comment>
<protein>
    <submittedName>
        <fullName evidence="1">Uncharacterized protein</fullName>
    </submittedName>
</protein>
<dbReference type="Proteomes" id="UP000229438">
    <property type="component" value="Unassembled WGS sequence"/>
</dbReference>
<proteinExistence type="predicted"/>
<sequence length="111" mass="12988">MENSYEEFKTITDKYYTDWQMPKIDIFVALLDRHGIKLRKKDGELHEATFSVPKSMDDALVLGLRYQKKDGTFSEDPFLFRKGKPIQRGYRSELEKIVPEYRGTHKGGPNT</sequence>
<name>A0A2M8G7B2_UNCKA</name>
<evidence type="ECO:0000313" key="1">
    <source>
        <dbReference type="EMBL" id="PJC68974.1"/>
    </source>
</evidence>
<organism evidence="1 2">
    <name type="scientific">candidate division WWE3 bacterium CG_4_8_14_3_um_filter_42_11</name>
    <dbReference type="NCBI Taxonomy" id="1975076"/>
    <lineage>
        <taxon>Bacteria</taxon>
        <taxon>Katanobacteria</taxon>
    </lineage>
</organism>
<gene>
    <name evidence="1" type="ORF">CO015_02075</name>
</gene>